<dbReference type="STRING" id="29655.A0A0K9PGG7"/>
<name>A0A0K9PGG7_ZOSMR</name>
<proteinExistence type="predicted"/>
<organism evidence="2 3">
    <name type="scientific">Zostera marina</name>
    <name type="common">Eelgrass</name>
    <dbReference type="NCBI Taxonomy" id="29655"/>
    <lineage>
        <taxon>Eukaryota</taxon>
        <taxon>Viridiplantae</taxon>
        <taxon>Streptophyta</taxon>
        <taxon>Embryophyta</taxon>
        <taxon>Tracheophyta</taxon>
        <taxon>Spermatophyta</taxon>
        <taxon>Magnoliopsida</taxon>
        <taxon>Liliopsida</taxon>
        <taxon>Zosteraceae</taxon>
        <taxon>Zostera</taxon>
    </lineage>
</organism>
<feature type="region of interest" description="Disordered" evidence="1">
    <location>
        <begin position="85"/>
        <end position="105"/>
    </location>
</feature>
<dbReference type="EMBL" id="LFYR01000864">
    <property type="protein sequence ID" value="KMZ68133.1"/>
    <property type="molecule type" value="Genomic_DNA"/>
</dbReference>
<comment type="caution">
    <text evidence="2">The sequence shown here is derived from an EMBL/GenBank/DDBJ whole genome shotgun (WGS) entry which is preliminary data.</text>
</comment>
<evidence type="ECO:0000313" key="3">
    <source>
        <dbReference type="Proteomes" id="UP000036987"/>
    </source>
</evidence>
<feature type="compositionally biased region" description="Polar residues" evidence="1">
    <location>
        <begin position="180"/>
        <end position="206"/>
    </location>
</feature>
<accession>A0A0K9PGG7</accession>
<reference evidence="3" key="1">
    <citation type="journal article" date="2016" name="Nature">
        <title>The genome of the seagrass Zostera marina reveals angiosperm adaptation to the sea.</title>
        <authorList>
            <person name="Olsen J.L."/>
            <person name="Rouze P."/>
            <person name="Verhelst B."/>
            <person name="Lin Y.-C."/>
            <person name="Bayer T."/>
            <person name="Collen J."/>
            <person name="Dattolo E."/>
            <person name="De Paoli E."/>
            <person name="Dittami S."/>
            <person name="Maumus F."/>
            <person name="Michel G."/>
            <person name="Kersting A."/>
            <person name="Lauritano C."/>
            <person name="Lohaus R."/>
            <person name="Toepel M."/>
            <person name="Tonon T."/>
            <person name="Vanneste K."/>
            <person name="Amirebrahimi M."/>
            <person name="Brakel J."/>
            <person name="Bostroem C."/>
            <person name="Chovatia M."/>
            <person name="Grimwood J."/>
            <person name="Jenkins J.W."/>
            <person name="Jueterbock A."/>
            <person name="Mraz A."/>
            <person name="Stam W.T."/>
            <person name="Tice H."/>
            <person name="Bornberg-Bauer E."/>
            <person name="Green P.J."/>
            <person name="Pearson G.A."/>
            <person name="Procaccini G."/>
            <person name="Duarte C.M."/>
            <person name="Schmutz J."/>
            <person name="Reusch T.B.H."/>
            <person name="Van de Peer Y."/>
        </authorList>
    </citation>
    <scope>NUCLEOTIDE SEQUENCE [LARGE SCALE GENOMIC DNA]</scope>
    <source>
        <strain evidence="3">cv. Finnish</strain>
    </source>
</reference>
<gene>
    <name evidence="2" type="ORF">ZOSMA_24G01550</name>
</gene>
<dbReference type="PANTHER" id="PTHR34194:SF2">
    <property type="entry name" value="F14J8.16 PROTEIN"/>
    <property type="match status" value="1"/>
</dbReference>
<feature type="compositionally biased region" description="Basic and acidic residues" evidence="1">
    <location>
        <begin position="208"/>
        <end position="218"/>
    </location>
</feature>
<evidence type="ECO:0000313" key="2">
    <source>
        <dbReference type="EMBL" id="KMZ68133.1"/>
    </source>
</evidence>
<sequence>MSVGKPQLLQYTSLGTDSSKDSEGNEDYILFLENIKECGHSFMIEMLNEDGSLITHKYDDDDDLCELCQNTSYCSIQKNGYSLETKTSVNPRDNQSRQEDGSLNTCSLIQRNKSQPIKEDSNTSDCFSLESRFRFKKKSRKSNAKPRANQIQHHEGLLNRSDSSIQGNEAWLKEKKSERNANSTADKMQCQNGSLNRSESLIQINVSRSKEKTSERKSRNANPTADRMQCHKGLLNISNSSIQRNGSWLKKKRIGNNAKPRDVKIQHQEKLLNRSDFLIQGNGSRLKKTTKRNANPKVDRLHHPEGLLNKYDCSIQRNGSRLKRALNTSDYLIQGNGLRLKKRNDRSFNSIGDHVKCTEELLSPHPDYVYDFLKNTEVSCTGNMTLKLPNGTSLEYSKTKEAHDVQRSVHRDTSPFAKGLFDVLSRPADMTGSKNLIYAPSCRKGVQSNRKLSFELKPDIKKTQDLQVHREYKKRLADVLAKPFDLAEYKELYNATKNHKLAQKARNLRSGSKSYNTNDFAPSYLDQFPDFAKQLKNTAFKPEHGLKLLRGFDFWLKNLCHEDAFKPWLPKDTENGKCLILDID</sequence>
<feature type="region of interest" description="Disordered" evidence="1">
    <location>
        <begin position="137"/>
        <end position="227"/>
    </location>
</feature>
<keyword evidence="3" id="KW-1185">Reference proteome</keyword>
<dbReference type="AlphaFoldDB" id="A0A0K9PGG7"/>
<evidence type="ECO:0000256" key="1">
    <source>
        <dbReference type="SAM" id="MobiDB-lite"/>
    </source>
</evidence>
<dbReference type="PANTHER" id="PTHR34194">
    <property type="entry name" value="F14J8.16 PROTEIN"/>
    <property type="match status" value="1"/>
</dbReference>
<dbReference type="OrthoDB" id="298344at2759"/>
<protein>
    <submittedName>
        <fullName evidence="2">Uncharacterized protein</fullName>
    </submittedName>
</protein>
<dbReference type="Proteomes" id="UP000036987">
    <property type="component" value="Unassembled WGS sequence"/>
</dbReference>